<accession>A0A7W3JT59</accession>
<dbReference type="AlphaFoldDB" id="A0A7W3JT59"/>
<keyword evidence="1" id="KW-0732">Signal</keyword>
<name>A0A7W3JT59_9MICO</name>
<dbReference type="Proteomes" id="UP000524237">
    <property type="component" value="Unassembled WGS sequence"/>
</dbReference>
<sequence length="118" mass="12766">MKLRNLLITSFSVLAILRSMVHTPPTASAAPGPVVERPASTASEYEAAKVTRVTLPFDHAVSYSDASRIAESLSEPVLAYRFENPQIVGEFTLRSTGRPINSLPNSNLIGALNQRFPA</sequence>
<evidence type="ECO:0000313" key="2">
    <source>
        <dbReference type="EMBL" id="MBA8828773.1"/>
    </source>
</evidence>
<protein>
    <submittedName>
        <fullName evidence="2">Uncharacterized protein</fullName>
    </submittedName>
</protein>
<organism evidence="2 3">
    <name type="scientific">Alpinimonas psychrophila</name>
    <dbReference type="NCBI Taxonomy" id="748908"/>
    <lineage>
        <taxon>Bacteria</taxon>
        <taxon>Bacillati</taxon>
        <taxon>Actinomycetota</taxon>
        <taxon>Actinomycetes</taxon>
        <taxon>Micrococcales</taxon>
        <taxon>Microbacteriaceae</taxon>
        <taxon>Alpinimonas</taxon>
    </lineage>
</organism>
<keyword evidence="3" id="KW-1185">Reference proteome</keyword>
<proteinExistence type="predicted"/>
<reference evidence="2 3" key="1">
    <citation type="submission" date="2020-07" db="EMBL/GenBank/DDBJ databases">
        <title>Sequencing the genomes of 1000 actinobacteria strains.</title>
        <authorList>
            <person name="Klenk H.-P."/>
        </authorList>
    </citation>
    <scope>NUCLEOTIDE SEQUENCE [LARGE SCALE GENOMIC DNA]</scope>
    <source>
        <strain evidence="2 3">DSM 23737</strain>
    </source>
</reference>
<dbReference type="EMBL" id="JACGWU010000001">
    <property type="protein sequence ID" value="MBA8828773.1"/>
    <property type="molecule type" value="Genomic_DNA"/>
</dbReference>
<gene>
    <name evidence="2" type="ORF">FB555_000844</name>
</gene>
<evidence type="ECO:0000313" key="3">
    <source>
        <dbReference type="Proteomes" id="UP000524237"/>
    </source>
</evidence>
<feature type="signal peptide" evidence="1">
    <location>
        <begin position="1"/>
        <end position="29"/>
    </location>
</feature>
<comment type="caution">
    <text evidence="2">The sequence shown here is derived from an EMBL/GenBank/DDBJ whole genome shotgun (WGS) entry which is preliminary data.</text>
</comment>
<evidence type="ECO:0000256" key="1">
    <source>
        <dbReference type="SAM" id="SignalP"/>
    </source>
</evidence>
<feature type="chain" id="PRO_5030944777" evidence="1">
    <location>
        <begin position="30"/>
        <end position="118"/>
    </location>
</feature>